<feature type="region of interest" description="Disordered" evidence="4">
    <location>
        <begin position="81"/>
        <end position="103"/>
    </location>
</feature>
<dbReference type="InterPro" id="IPR036870">
    <property type="entry name" value="Ribosomal_bS18_sf"/>
</dbReference>
<dbReference type="Gene3D" id="4.10.640.10">
    <property type="entry name" value="Ribosomal protein S18"/>
    <property type="match status" value="1"/>
</dbReference>
<evidence type="ECO:0000256" key="1">
    <source>
        <dbReference type="ARBA" id="ARBA00005589"/>
    </source>
</evidence>
<evidence type="ECO:0000256" key="5">
    <source>
        <dbReference type="SAM" id="Phobius"/>
    </source>
</evidence>
<name>A0A814UA28_ADIRI</name>
<feature type="compositionally biased region" description="Polar residues" evidence="4">
    <location>
        <begin position="86"/>
        <end position="98"/>
    </location>
</feature>
<feature type="transmembrane region" description="Helical" evidence="5">
    <location>
        <begin position="458"/>
        <end position="479"/>
    </location>
</feature>
<dbReference type="PANTHER" id="PTHR13479">
    <property type="entry name" value="30S RIBOSOMAL PROTEIN S18"/>
    <property type="match status" value="1"/>
</dbReference>
<dbReference type="InterPro" id="IPR029371">
    <property type="entry name" value="TMEM101"/>
</dbReference>
<feature type="transmembrane region" description="Helical" evidence="5">
    <location>
        <begin position="401"/>
        <end position="425"/>
    </location>
</feature>
<feature type="transmembrane region" description="Helical" evidence="5">
    <location>
        <begin position="307"/>
        <end position="328"/>
    </location>
</feature>
<dbReference type="GO" id="GO:0070181">
    <property type="term" value="F:small ribosomal subunit rRNA binding"/>
    <property type="evidence" value="ECO:0007669"/>
    <property type="project" value="TreeGrafter"/>
</dbReference>
<evidence type="ECO:0000256" key="2">
    <source>
        <dbReference type="ARBA" id="ARBA00022980"/>
    </source>
</evidence>
<dbReference type="GO" id="GO:0005763">
    <property type="term" value="C:mitochondrial small ribosomal subunit"/>
    <property type="evidence" value="ECO:0007669"/>
    <property type="project" value="TreeGrafter"/>
</dbReference>
<feature type="transmembrane region" description="Helical" evidence="5">
    <location>
        <begin position="432"/>
        <end position="452"/>
    </location>
</feature>
<accession>A0A814UA28</accession>
<reference evidence="6" key="1">
    <citation type="submission" date="2021-02" db="EMBL/GenBank/DDBJ databases">
        <authorList>
            <person name="Nowell W R."/>
        </authorList>
    </citation>
    <scope>NUCLEOTIDE SEQUENCE</scope>
</reference>
<dbReference type="Proteomes" id="UP000663828">
    <property type="component" value="Unassembled WGS sequence"/>
</dbReference>
<protein>
    <submittedName>
        <fullName evidence="6">Uncharacterized protein</fullName>
    </submittedName>
</protein>
<evidence type="ECO:0000313" key="7">
    <source>
        <dbReference type="Proteomes" id="UP000663828"/>
    </source>
</evidence>
<keyword evidence="7" id="KW-1185">Reference proteome</keyword>
<feature type="transmembrane region" description="Helical" evidence="5">
    <location>
        <begin position="281"/>
        <end position="300"/>
    </location>
</feature>
<dbReference type="GO" id="GO:0003735">
    <property type="term" value="F:structural constituent of ribosome"/>
    <property type="evidence" value="ECO:0007669"/>
    <property type="project" value="InterPro"/>
</dbReference>
<keyword evidence="5" id="KW-0812">Transmembrane</keyword>
<proteinExistence type="inferred from homology"/>
<keyword evidence="5" id="KW-1133">Transmembrane helix</keyword>
<feature type="transmembrane region" description="Helical" evidence="5">
    <location>
        <begin position="371"/>
        <end position="389"/>
    </location>
</feature>
<sequence>MNHILRFRPVVSLLSRASIRPFHLSSTRSIEWADIDEYTNKVNSSVFITTDVYEKDDEWIQYEARRNERLRKRREEFLLGPPKTKSVASNDQNSTTCPSAKFNRKEPDVKYDLDDDRPKQMNDPYLPAPHKCIFCEHNLKIDFRNTELLSQFISPQTGFVFNQRTTGLCYFKQVELEKAVLKARRFHLMPYKWKETVYLDDPRLFNPYEDNIKKIKFNDQCIMAESIPSSNPSPKKDSLFWGKIVATQYLIRHPFWKSFSLPIIIGQISANTQADYTTSNYLIIVYILIAFHFLSGVFVSDRKFRHALGFLPHIVALGCTSYLFYSNILQQLTPWLKIRIIIHSLGTISTFCFIASLHTSSLSFRAILRRLSSYSNVFYLILNSYVLWWSTDETNLFDTSLWTFVIRTHAILCFLASGGFCLDIFIIKSCQLAIYLICSTLALDLCILYKVSQSSANYWLLIDYIVDDIAIVCGCFYFYQFNLHQKNMLQKQDSKIS</sequence>
<evidence type="ECO:0000313" key="6">
    <source>
        <dbReference type="EMBL" id="CAF1172096.1"/>
    </source>
</evidence>
<comment type="caution">
    <text evidence="6">The sequence shown here is derived from an EMBL/GenBank/DDBJ whole genome shotgun (WGS) entry which is preliminary data.</text>
</comment>
<comment type="similarity">
    <text evidence="1">Belongs to the bacterial ribosomal protein bS18 family.</text>
</comment>
<evidence type="ECO:0000256" key="4">
    <source>
        <dbReference type="SAM" id="MobiDB-lite"/>
    </source>
</evidence>
<feature type="transmembrane region" description="Helical" evidence="5">
    <location>
        <begin position="340"/>
        <end position="359"/>
    </location>
</feature>
<evidence type="ECO:0000256" key="3">
    <source>
        <dbReference type="ARBA" id="ARBA00023274"/>
    </source>
</evidence>
<dbReference type="GO" id="GO:0032543">
    <property type="term" value="P:mitochondrial translation"/>
    <property type="evidence" value="ECO:0007669"/>
    <property type="project" value="TreeGrafter"/>
</dbReference>
<gene>
    <name evidence="6" type="ORF">XAT740_LOCUS22091</name>
</gene>
<keyword evidence="2" id="KW-0689">Ribosomal protein</keyword>
<dbReference type="AlphaFoldDB" id="A0A814UA28"/>
<organism evidence="6 7">
    <name type="scientific">Adineta ricciae</name>
    <name type="common">Rotifer</name>
    <dbReference type="NCBI Taxonomy" id="249248"/>
    <lineage>
        <taxon>Eukaryota</taxon>
        <taxon>Metazoa</taxon>
        <taxon>Spiralia</taxon>
        <taxon>Gnathifera</taxon>
        <taxon>Rotifera</taxon>
        <taxon>Eurotatoria</taxon>
        <taxon>Bdelloidea</taxon>
        <taxon>Adinetida</taxon>
        <taxon>Adinetidae</taxon>
        <taxon>Adineta</taxon>
    </lineage>
</organism>
<dbReference type="Pfam" id="PF01084">
    <property type="entry name" value="Ribosomal_S18"/>
    <property type="match status" value="1"/>
</dbReference>
<dbReference type="Pfam" id="PF15111">
    <property type="entry name" value="TMEM101"/>
    <property type="match status" value="1"/>
</dbReference>
<dbReference type="EMBL" id="CAJNOR010001612">
    <property type="protein sequence ID" value="CAF1172096.1"/>
    <property type="molecule type" value="Genomic_DNA"/>
</dbReference>
<dbReference type="SUPFAM" id="SSF46911">
    <property type="entry name" value="Ribosomal protein S18"/>
    <property type="match status" value="1"/>
</dbReference>
<dbReference type="InterPro" id="IPR001648">
    <property type="entry name" value="Ribosomal_bS18"/>
</dbReference>
<dbReference type="PANTHER" id="PTHR13479:SF40">
    <property type="entry name" value="SMALL RIBOSOMAL SUBUNIT PROTEIN BS18M"/>
    <property type="match status" value="1"/>
</dbReference>
<keyword evidence="5" id="KW-0472">Membrane</keyword>
<keyword evidence="3" id="KW-0687">Ribonucleoprotein</keyword>